<protein>
    <submittedName>
        <fullName evidence="1">Uncharacterized protein</fullName>
    </submittedName>
</protein>
<evidence type="ECO:0000313" key="1">
    <source>
        <dbReference type="EMBL" id="SVB95802.1"/>
    </source>
</evidence>
<dbReference type="EMBL" id="UINC01065782">
    <property type="protein sequence ID" value="SVB95802.1"/>
    <property type="molecule type" value="Genomic_DNA"/>
</dbReference>
<organism evidence="1">
    <name type="scientific">marine metagenome</name>
    <dbReference type="NCBI Taxonomy" id="408172"/>
    <lineage>
        <taxon>unclassified sequences</taxon>
        <taxon>metagenomes</taxon>
        <taxon>ecological metagenomes</taxon>
    </lineage>
</organism>
<dbReference type="AlphaFoldDB" id="A0A382I910"/>
<proteinExistence type="predicted"/>
<sequence>MYEVRIYDVNGKLKKIITPKMLEKRSQLICSDLLKDKKTWRKKLLKFQKVDKLE</sequence>
<gene>
    <name evidence="1" type="ORF">METZ01_LOCUS248656</name>
</gene>
<reference evidence="1" key="1">
    <citation type="submission" date="2018-05" db="EMBL/GenBank/DDBJ databases">
        <authorList>
            <person name="Lanie J.A."/>
            <person name="Ng W.-L."/>
            <person name="Kazmierczak K.M."/>
            <person name="Andrzejewski T.M."/>
            <person name="Davidsen T.M."/>
            <person name="Wayne K.J."/>
            <person name="Tettelin H."/>
            <person name="Glass J.I."/>
            <person name="Rusch D."/>
            <person name="Podicherti R."/>
            <person name="Tsui H.-C.T."/>
            <person name="Winkler M.E."/>
        </authorList>
    </citation>
    <scope>NUCLEOTIDE SEQUENCE</scope>
</reference>
<accession>A0A382I910</accession>
<name>A0A382I910_9ZZZZ</name>